<gene>
    <name evidence="1" type="ORF">GOQ30_16740</name>
</gene>
<dbReference type="GO" id="GO:0016740">
    <property type="term" value="F:transferase activity"/>
    <property type="evidence" value="ECO:0007669"/>
    <property type="project" value="UniProtKB-KW"/>
</dbReference>
<dbReference type="AlphaFoldDB" id="A0A6I4IVF8"/>
<dbReference type="Proteomes" id="UP000431264">
    <property type="component" value="Unassembled WGS sequence"/>
</dbReference>
<protein>
    <submittedName>
        <fullName evidence="1">Transferase</fullName>
    </submittedName>
</protein>
<dbReference type="InterPro" id="IPR011004">
    <property type="entry name" value="Trimer_LpxA-like_sf"/>
</dbReference>
<organism evidence="1 2">
    <name type="scientific">Flavobacterium profundi</name>
    <dbReference type="NCBI Taxonomy" id="1774945"/>
    <lineage>
        <taxon>Bacteria</taxon>
        <taxon>Pseudomonadati</taxon>
        <taxon>Bacteroidota</taxon>
        <taxon>Flavobacteriia</taxon>
        <taxon>Flavobacteriales</taxon>
        <taxon>Flavobacteriaceae</taxon>
        <taxon>Flavobacterium</taxon>
    </lineage>
</organism>
<comment type="caution">
    <text evidence="1">The sequence shown here is derived from an EMBL/GenBank/DDBJ whole genome shotgun (WGS) entry which is preliminary data.</text>
</comment>
<proteinExistence type="predicted"/>
<accession>A0A6I4IVF8</accession>
<dbReference type="OrthoDB" id="9814490at2"/>
<sequence>MKIVSKIKRVLQVNWIKSVYFNFKKFPFAIAKKMPVLFYGSVKFQNISGKICINAPIQTGMIGFGKPYEMNTLSSGIAEIMLAGTLIFEGHVQFGKDYFVYVTKEAVLQMGDMSSLASKGKIICTQEIVFGNYARLGSECQVIDTNFHEMMNTVTQQKFPLKAPIRIGNYNFISNRVTFLSKSITPDYCTVASNSLCNKDYTSFGNAILIGGVPAQLVKENITRDWEGEKDNLDRYLKNSFM</sequence>
<name>A0A6I4IVF8_9FLAO</name>
<dbReference type="RefSeq" id="WP_140999242.1">
    <property type="nucleotide sequence ID" value="NZ_VDCZ01000016.1"/>
</dbReference>
<evidence type="ECO:0000313" key="2">
    <source>
        <dbReference type="Proteomes" id="UP000431264"/>
    </source>
</evidence>
<dbReference type="Gene3D" id="2.160.10.10">
    <property type="entry name" value="Hexapeptide repeat proteins"/>
    <property type="match status" value="1"/>
</dbReference>
<keyword evidence="1" id="KW-0808">Transferase</keyword>
<dbReference type="SUPFAM" id="SSF51161">
    <property type="entry name" value="Trimeric LpxA-like enzymes"/>
    <property type="match status" value="1"/>
</dbReference>
<dbReference type="EMBL" id="WQLW01000016">
    <property type="protein sequence ID" value="MVO10820.1"/>
    <property type="molecule type" value="Genomic_DNA"/>
</dbReference>
<reference evidence="2" key="1">
    <citation type="submission" date="2019-05" db="EMBL/GenBank/DDBJ databases">
        <title>Flavobacterium profundi sp. nov., isolated from a deep-sea seamount.</title>
        <authorList>
            <person name="Zhang D.-C."/>
        </authorList>
    </citation>
    <scope>NUCLEOTIDE SEQUENCE [LARGE SCALE GENOMIC DNA]</scope>
    <source>
        <strain evidence="2">TP390</strain>
    </source>
</reference>
<evidence type="ECO:0000313" key="1">
    <source>
        <dbReference type="EMBL" id="MVO10820.1"/>
    </source>
</evidence>
<keyword evidence="2" id="KW-1185">Reference proteome</keyword>